<feature type="transmembrane region" description="Helical" evidence="1">
    <location>
        <begin position="260"/>
        <end position="280"/>
    </location>
</feature>
<evidence type="ECO:0000256" key="1">
    <source>
        <dbReference type="SAM" id="Phobius"/>
    </source>
</evidence>
<feature type="transmembrane region" description="Helical" evidence="1">
    <location>
        <begin position="175"/>
        <end position="200"/>
    </location>
</feature>
<dbReference type="EMBL" id="JACIEB010000001">
    <property type="protein sequence ID" value="MBB3980396.1"/>
    <property type="molecule type" value="Genomic_DNA"/>
</dbReference>
<evidence type="ECO:0000313" key="3">
    <source>
        <dbReference type="Proteomes" id="UP000552757"/>
    </source>
</evidence>
<organism evidence="2 3">
    <name type="scientific">Sphingobium fontiphilum</name>
    <dbReference type="NCBI Taxonomy" id="944425"/>
    <lineage>
        <taxon>Bacteria</taxon>
        <taxon>Pseudomonadati</taxon>
        <taxon>Pseudomonadota</taxon>
        <taxon>Alphaproteobacteria</taxon>
        <taxon>Sphingomonadales</taxon>
        <taxon>Sphingomonadaceae</taxon>
        <taxon>Sphingobium</taxon>
    </lineage>
</organism>
<feature type="transmembrane region" description="Helical" evidence="1">
    <location>
        <begin position="317"/>
        <end position="335"/>
    </location>
</feature>
<dbReference type="RefSeq" id="WP_183953436.1">
    <property type="nucleotide sequence ID" value="NZ_JACIEB010000001.1"/>
</dbReference>
<feature type="transmembrane region" description="Helical" evidence="1">
    <location>
        <begin position="143"/>
        <end position="163"/>
    </location>
</feature>
<feature type="transmembrane region" description="Helical" evidence="1">
    <location>
        <begin position="75"/>
        <end position="92"/>
    </location>
</feature>
<feature type="transmembrane region" description="Helical" evidence="1">
    <location>
        <begin position="99"/>
        <end position="119"/>
    </location>
</feature>
<evidence type="ECO:0000313" key="2">
    <source>
        <dbReference type="EMBL" id="MBB3980396.1"/>
    </source>
</evidence>
<dbReference type="Proteomes" id="UP000552757">
    <property type="component" value="Unassembled WGS sequence"/>
</dbReference>
<reference evidence="2 3" key="1">
    <citation type="submission" date="2020-08" db="EMBL/GenBank/DDBJ databases">
        <title>Genomic Encyclopedia of Type Strains, Phase IV (KMG-IV): sequencing the most valuable type-strain genomes for metagenomic binning, comparative biology and taxonomic classification.</title>
        <authorList>
            <person name="Goeker M."/>
        </authorList>
    </citation>
    <scope>NUCLEOTIDE SEQUENCE [LARGE SCALE GENOMIC DNA]</scope>
    <source>
        <strain evidence="2 3">DSM 29348</strain>
    </source>
</reference>
<sequence>MNAPLPALPDQRNLALLVLIALLLSLPSLIFGPGATHSHLYNYVWTSQFGAAMQAGEFYPRWLPQSFEGLGSPTFYFYPPIAYWVSGALDAIGLPTFQAVHVAGLLFLLASGLAMHAWLAERGARPMAGAILYMLAPYHLFDLLVRGALAEHAAYALLPLAALGIQRLPHRRGIVLLALSYGALLLTHLPTAELAGLFLIAPMMARRALAGWRIPLAGATAGLIAFALAAFFLLPALTLQGHISADMLWTRHYRATDWSIWTREVELFPCMALALILLAWPARGFWTAITVFTALASVRLIPFLWDIDLLNQVQFPWRALVIAEFAAVTAIAGRWPGRVHWMLGGAMLLPPLCFTAVTVAGNLYKGVDLPRITRQMPDAPEYLPAGFDARRVDAFDRWADLSPWRGLPRTDRIIVDQPGPVTLGRAAFPIWRVVHDGAATPASGPLLHFQAVPGEYRIERVTLWQERLGWAVSALGLLSLALIAFGRRPAIRHLSKFPAYSPSSTIIG</sequence>
<keyword evidence="1" id="KW-0472">Membrane</keyword>
<gene>
    <name evidence="2" type="ORF">GGR44_000027</name>
</gene>
<feature type="transmembrane region" description="Helical" evidence="1">
    <location>
        <begin position="341"/>
        <end position="364"/>
    </location>
</feature>
<proteinExistence type="predicted"/>
<feature type="transmembrane region" description="Helical" evidence="1">
    <location>
        <begin position="286"/>
        <end position="305"/>
    </location>
</feature>
<name>A0A7W6DFN1_9SPHN</name>
<keyword evidence="1" id="KW-0812">Transmembrane</keyword>
<protein>
    <recommendedName>
        <fullName evidence="4">Integral membrane-like protein</fullName>
    </recommendedName>
</protein>
<dbReference type="AlphaFoldDB" id="A0A7W6DFN1"/>
<feature type="transmembrane region" description="Helical" evidence="1">
    <location>
        <begin position="212"/>
        <end position="239"/>
    </location>
</feature>
<comment type="caution">
    <text evidence="2">The sequence shown here is derived from an EMBL/GenBank/DDBJ whole genome shotgun (WGS) entry which is preliminary data.</text>
</comment>
<evidence type="ECO:0008006" key="4">
    <source>
        <dbReference type="Google" id="ProtNLM"/>
    </source>
</evidence>
<accession>A0A7W6DFN1</accession>
<keyword evidence="3" id="KW-1185">Reference proteome</keyword>
<feature type="transmembrane region" description="Helical" evidence="1">
    <location>
        <begin position="468"/>
        <end position="486"/>
    </location>
</feature>
<keyword evidence="1" id="KW-1133">Transmembrane helix</keyword>